<reference evidence="1 2" key="1">
    <citation type="submission" date="2018-11" db="EMBL/GenBank/DDBJ databases">
        <title>Rufibacter latericius sp. nov., isolated from water in Baiyang Lake.</title>
        <authorList>
            <person name="Yang Y."/>
        </authorList>
    </citation>
    <scope>NUCLEOTIDE SEQUENCE [LARGE SCALE GENOMIC DNA]</scope>
    <source>
        <strain evidence="1 2">MCC P1</strain>
    </source>
</reference>
<dbReference type="RefSeq" id="WP_123134914.1">
    <property type="nucleotide sequence ID" value="NZ_RJJE01000017.1"/>
</dbReference>
<dbReference type="EMBL" id="RJJE01000017">
    <property type="protein sequence ID" value="RNI28068.1"/>
    <property type="molecule type" value="Genomic_DNA"/>
</dbReference>
<proteinExistence type="predicted"/>
<accession>A0A3M9MTK9</accession>
<dbReference type="InterPro" id="IPR003787">
    <property type="entry name" value="Sulphur_relay_DsrE/F-like"/>
</dbReference>
<dbReference type="SUPFAM" id="SSF75169">
    <property type="entry name" value="DsrEFH-like"/>
    <property type="match status" value="1"/>
</dbReference>
<dbReference type="OrthoDB" id="678766at2"/>
<sequence length="121" mass="13574">MGNNTKQQKVVFQLSNHDPLVHKAMVKQLNNLLTAFEKGNIQTEVVVHGPGIELLLQESPLKNNLESLHRKGVLFLVCQNTLQEKKIAPDRLLPFSQIIPAGIAHVIVRQSEGWSYIKVGF</sequence>
<keyword evidence="2" id="KW-1185">Reference proteome</keyword>
<evidence type="ECO:0000313" key="1">
    <source>
        <dbReference type="EMBL" id="RNI28068.1"/>
    </source>
</evidence>
<name>A0A3M9MTK9_9BACT</name>
<protein>
    <submittedName>
        <fullName evidence="1">Uncharacterized protein</fullName>
    </submittedName>
</protein>
<dbReference type="AlphaFoldDB" id="A0A3M9MTK9"/>
<organism evidence="1 2">
    <name type="scientific">Rufibacter immobilis</name>
    <dbReference type="NCBI Taxonomy" id="1348778"/>
    <lineage>
        <taxon>Bacteria</taxon>
        <taxon>Pseudomonadati</taxon>
        <taxon>Bacteroidota</taxon>
        <taxon>Cytophagia</taxon>
        <taxon>Cytophagales</taxon>
        <taxon>Hymenobacteraceae</taxon>
        <taxon>Rufibacter</taxon>
    </lineage>
</organism>
<gene>
    <name evidence="1" type="ORF">EFA69_18495</name>
</gene>
<evidence type="ECO:0000313" key="2">
    <source>
        <dbReference type="Proteomes" id="UP000271010"/>
    </source>
</evidence>
<dbReference type="PANTHER" id="PTHR37691:SF1">
    <property type="entry name" value="BLR3518 PROTEIN"/>
    <property type="match status" value="1"/>
</dbReference>
<comment type="caution">
    <text evidence="1">The sequence shown here is derived from an EMBL/GenBank/DDBJ whole genome shotgun (WGS) entry which is preliminary data.</text>
</comment>
<dbReference type="Gene3D" id="3.40.1260.10">
    <property type="entry name" value="DsrEFH-like"/>
    <property type="match status" value="1"/>
</dbReference>
<dbReference type="InterPro" id="IPR027396">
    <property type="entry name" value="DsrEFH-like"/>
</dbReference>
<dbReference type="Pfam" id="PF02635">
    <property type="entry name" value="DsrE"/>
    <property type="match status" value="1"/>
</dbReference>
<dbReference type="Proteomes" id="UP000271010">
    <property type="component" value="Unassembled WGS sequence"/>
</dbReference>
<dbReference type="PANTHER" id="PTHR37691">
    <property type="entry name" value="BLR3518 PROTEIN"/>
    <property type="match status" value="1"/>
</dbReference>